<dbReference type="RefSeq" id="WP_126778179.1">
    <property type="nucleotide sequence ID" value="NZ_NGJU01000002.1"/>
</dbReference>
<dbReference type="Gene3D" id="3.40.980.20">
    <property type="entry name" value="Four-carbon acid sugar kinase, nucleotide binding domain"/>
    <property type="match status" value="1"/>
</dbReference>
<accession>A0A429ZUW2</accession>
<dbReference type="EMBL" id="NGJU01000002">
    <property type="protein sequence ID" value="RST97433.1"/>
    <property type="molecule type" value="Genomic_DNA"/>
</dbReference>
<reference evidence="9 10" key="1">
    <citation type="submission" date="2017-05" db="EMBL/GenBank/DDBJ databases">
        <title>Vagococcus spp. assemblies.</title>
        <authorList>
            <person name="Gulvik C.A."/>
        </authorList>
    </citation>
    <scope>NUCLEOTIDE SEQUENCE [LARGE SCALE GENOMIC DNA]</scope>
    <source>
        <strain evidence="9 10">NCFB 2777</strain>
    </source>
</reference>
<dbReference type="GO" id="GO:0005524">
    <property type="term" value="F:ATP binding"/>
    <property type="evidence" value="ECO:0007669"/>
    <property type="project" value="UniProtKB-KW"/>
</dbReference>
<dbReference type="InterPro" id="IPR037051">
    <property type="entry name" value="4-carb_acid_sugar_kinase_N_sf"/>
</dbReference>
<sequence length="481" mass="53340">MTKKNPSPTIANAYPLPNKKVITYLLKEELKKSQHQIIVLDDDPTGTQTVHSVSVFTNWSLKSLRKGFNDSNRLFYILTNSRSMSPAETEKIHQEIAKNILTAAEGRPFLIVSRSDSTLRGHYPLETLTLKKTLETESPLSFDGEIICPFFLEGGRLTINNHHYLATNTELIPVAETEFAKDLTFGYQHSNLEEWLKEKTSPPLTDEQILSFDLATIRQLDFATLSVQLTQLTDFKKLILNAILNEDIAVAVIIILRSLRTGKNFLFRTAASFPQILAGITDQPLLTASDLLPRSATKGGLIIVGSHTDLTTKQLAALLVNKGVSSYLLKTEVILDPLLLAEESQNLLRKISGDINRGQTVLIYTSRTVVNAPLNQKQTDLEIALLIGNALTELIENLEVIPAYLITKGGITSSDILTKALKINHATVRGQIKPGIPVWQSVAPTKFNQLPCIIFPGNIGHVTTLDEIVKALEDQRHNTQQ</sequence>
<protein>
    <recommendedName>
        <fullName evidence="11">Hydroxyacid dehydrogenase</fullName>
    </recommendedName>
</protein>
<feature type="domain" description="Four-carbon acid sugar kinase N-terminal" evidence="7">
    <location>
        <begin position="37"/>
        <end position="275"/>
    </location>
</feature>
<proteinExistence type="inferred from homology"/>
<keyword evidence="2" id="KW-0808">Transferase</keyword>
<evidence type="ECO:0000256" key="2">
    <source>
        <dbReference type="ARBA" id="ARBA00022679"/>
    </source>
</evidence>
<dbReference type="Proteomes" id="UP000287239">
    <property type="component" value="Unassembled WGS sequence"/>
</dbReference>
<feature type="domain" description="Four-carbon acid sugar kinase nucleotide binding" evidence="8">
    <location>
        <begin position="301"/>
        <end position="465"/>
    </location>
</feature>
<keyword evidence="3" id="KW-0547">Nucleotide-binding</keyword>
<gene>
    <name evidence="9" type="ORF">CBF35_01840</name>
</gene>
<evidence type="ECO:0000313" key="9">
    <source>
        <dbReference type="EMBL" id="RST97433.1"/>
    </source>
</evidence>
<evidence type="ECO:0000259" key="8">
    <source>
        <dbReference type="Pfam" id="PF17042"/>
    </source>
</evidence>
<comment type="caution">
    <text evidence="9">The sequence shown here is derived from an EMBL/GenBank/DDBJ whole genome shotgun (WGS) entry which is preliminary data.</text>
</comment>
<dbReference type="Gene3D" id="3.40.50.10840">
    <property type="entry name" value="Putative sugar-binding, N-terminal domain"/>
    <property type="match status" value="1"/>
</dbReference>
<dbReference type="Pfam" id="PF17042">
    <property type="entry name" value="NBD_C"/>
    <property type="match status" value="1"/>
</dbReference>
<name>A0A429ZUW2_9ENTE</name>
<evidence type="ECO:0000259" key="7">
    <source>
        <dbReference type="Pfam" id="PF07005"/>
    </source>
</evidence>
<comment type="similarity">
    <text evidence="1">Belongs to the four-carbon acid sugar kinase family.</text>
</comment>
<evidence type="ECO:0000256" key="4">
    <source>
        <dbReference type="ARBA" id="ARBA00022777"/>
    </source>
</evidence>
<dbReference type="InterPro" id="IPR010737">
    <property type="entry name" value="4-carb_acid_sugar_kinase_N"/>
</dbReference>
<dbReference type="SUPFAM" id="SSF142764">
    <property type="entry name" value="YgbK-like"/>
    <property type="match status" value="1"/>
</dbReference>
<evidence type="ECO:0000256" key="5">
    <source>
        <dbReference type="ARBA" id="ARBA00022840"/>
    </source>
</evidence>
<keyword evidence="6" id="KW-0119">Carbohydrate metabolism</keyword>
<evidence type="ECO:0000256" key="6">
    <source>
        <dbReference type="ARBA" id="ARBA00023277"/>
    </source>
</evidence>
<evidence type="ECO:0008006" key="11">
    <source>
        <dbReference type="Google" id="ProtNLM"/>
    </source>
</evidence>
<keyword evidence="10" id="KW-1185">Reference proteome</keyword>
<evidence type="ECO:0000256" key="1">
    <source>
        <dbReference type="ARBA" id="ARBA00005715"/>
    </source>
</evidence>
<dbReference type="AlphaFoldDB" id="A0A429ZUW2"/>
<evidence type="ECO:0000256" key="3">
    <source>
        <dbReference type="ARBA" id="ARBA00022741"/>
    </source>
</evidence>
<dbReference type="OrthoDB" id="153193at2"/>
<dbReference type="InterPro" id="IPR031475">
    <property type="entry name" value="NBD_C"/>
</dbReference>
<dbReference type="GO" id="GO:0016301">
    <property type="term" value="F:kinase activity"/>
    <property type="evidence" value="ECO:0007669"/>
    <property type="project" value="UniProtKB-KW"/>
</dbReference>
<dbReference type="InterPro" id="IPR042213">
    <property type="entry name" value="NBD_C_sf"/>
</dbReference>
<dbReference type="GeneID" id="98567096"/>
<evidence type="ECO:0000313" key="10">
    <source>
        <dbReference type="Proteomes" id="UP000287239"/>
    </source>
</evidence>
<keyword evidence="5" id="KW-0067">ATP-binding</keyword>
<dbReference type="Pfam" id="PF07005">
    <property type="entry name" value="SBD_N"/>
    <property type="match status" value="1"/>
</dbReference>
<organism evidence="9 10">
    <name type="scientific">Vagococcus salmoninarum</name>
    <dbReference type="NCBI Taxonomy" id="2739"/>
    <lineage>
        <taxon>Bacteria</taxon>
        <taxon>Bacillati</taxon>
        <taxon>Bacillota</taxon>
        <taxon>Bacilli</taxon>
        <taxon>Lactobacillales</taxon>
        <taxon>Enterococcaceae</taxon>
        <taxon>Vagococcus</taxon>
    </lineage>
</organism>
<keyword evidence="4" id="KW-0418">Kinase</keyword>